<sequence>MTTFYIQLEARDPARNISRSYQIIAGQDLFGDWVVELTYGRIGAKGRTKAVLVADETAARHYVRQCLNKRKSAPKRIGVSYETVSVGGEWTDI</sequence>
<evidence type="ECO:0000313" key="2">
    <source>
        <dbReference type="EMBL" id="QJD29026.1"/>
    </source>
</evidence>
<dbReference type="KEGG" id="metu:GNH96_02935"/>
<dbReference type="SUPFAM" id="SSF142921">
    <property type="entry name" value="WGR domain-like"/>
    <property type="match status" value="1"/>
</dbReference>
<organism evidence="2 3">
    <name type="scientific">Methylococcus geothermalis</name>
    <dbReference type="NCBI Taxonomy" id="2681310"/>
    <lineage>
        <taxon>Bacteria</taxon>
        <taxon>Pseudomonadati</taxon>
        <taxon>Pseudomonadota</taxon>
        <taxon>Gammaproteobacteria</taxon>
        <taxon>Methylococcales</taxon>
        <taxon>Methylococcaceae</taxon>
        <taxon>Methylococcus</taxon>
    </lineage>
</organism>
<dbReference type="CDD" id="cd07996">
    <property type="entry name" value="WGR_MMR_like"/>
    <property type="match status" value="1"/>
</dbReference>
<gene>
    <name evidence="2" type="ORF">GNH96_02935</name>
</gene>
<dbReference type="Pfam" id="PF05406">
    <property type="entry name" value="WGR"/>
    <property type="match status" value="1"/>
</dbReference>
<dbReference type="AlphaFoldDB" id="A0A858Q5K8"/>
<dbReference type="InterPro" id="IPR049809">
    <property type="entry name" value="YehF/YfeS-like_WGR"/>
</dbReference>
<dbReference type="InterPro" id="IPR008893">
    <property type="entry name" value="WGR_domain"/>
</dbReference>
<evidence type="ECO:0000259" key="1">
    <source>
        <dbReference type="Pfam" id="PF05406"/>
    </source>
</evidence>
<dbReference type="Proteomes" id="UP000503004">
    <property type="component" value="Chromosome"/>
</dbReference>
<feature type="domain" description="WGR" evidence="1">
    <location>
        <begin position="7"/>
        <end position="69"/>
    </location>
</feature>
<accession>A0A858Q5K8</accession>
<reference evidence="3" key="1">
    <citation type="submission" date="2019-12" db="EMBL/GenBank/DDBJ databases">
        <authorList>
            <person name="Awala S.I."/>
            <person name="Rhee S.K."/>
        </authorList>
    </citation>
    <scope>NUCLEOTIDE SEQUENCE [LARGE SCALE GENOMIC DNA]</scope>
    <source>
        <strain evidence="3">IM1</strain>
    </source>
</reference>
<dbReference type="InterPro" id="IPR036930">
    <property type="entry name" value="WGR_dom_sf"/>
</dbReference>
<protein>
    <submittedName>
        <fullName evidence="2">WGR domain-containing protein</fullName>
    </submittedName>
</protein>
<dbReference type="RefSeq" id="WP_169602141.1">
    <property type="nucleotide sequence ID" value="NZ_CP046565.1"/>
</dbReference>
<proteinExistence type="predicted"/>
<name>A0A858Q5K8_9GAMM</name>
<dbReference type="EMBL" id="CP046565">
    <property type="protein sequence ID" value="QJD29026.1"/>
    <property type="molecule type" value="Genomic_DNA"/>
</dbReference>
<keyword evidence="3" id="KW-1185">Reference proteome</keyword>
<evidence type="ECO:0000313" key="3">
    <source>
        <dbReference type="Proteomes" id="UP000503004"/>
    </source>
</evidence>